<dbReference type="InterPro" id="IPR015943">
    <property type="entry name" value="WD40/YVTN_repeat-like_dom_sf"/>
</dbReference>
<dbReference type="PROSITE" id="PS50294">
    <property type="entry name" value="WD_REPEATS_REGION"/>
    <property type="match status" value="2"/>
</dbReference>
<dbReference type="AlphaFoldDB" id="A0A4U3LZQ1"/>
<keyword evidence="5" id="KW-1185">Reference proteome</keyword>
<sequence>MSSGAETATWDFFISYTAVDKDWAVWIAWQLELAEYRVLIQEWDFGPGAHWMASMDLGMAKSRRTIAVCSEAYMRSGWGQMEWHGALQADSSGTDRKLVPIRVADCELSPLLRQVVWVDLVGLTEGAARNRLLGAIEHVVTGRAKPSQSPAFPGVLPTRVSVPGLHPPTPPPSFPGPGGSTLTSAAFLARSGGTRVAPLTEHDPTVIGPYTLRYRLGAGLLSTVYLGEDDKGRTAAVKTSGSPERLAREARHTRAVRSVHVPAVLGAGSAPPYLATEYADGTTLAERVALRGPFTATGLHQFAVHLLGVLADVHRAGIVHGDVAPGNVILSASGPRLIDFGAARPDGDRPRGPRAEGTANVMAPELWRNSVVTTAADVFAWGCLVTYAGTRRWPFPGATEDEVRGRILGAAPGLTGLAQPVRGAVRAALHREPASRPTVADLLGRLTEAPAARPVSAPRFGRRALFTSGGAVLAMAANAGLTRDTAAGPAAPPRDPAARAEVVAVTADRLRSRDPDLAARLDLAAYLIRSTPRTRANVLRHTEMTRLSRHSGPVKGLAFDPSSGLLASAGYDGAVRLWDPRDNHARQAAEPLRNVSSVLCVAFGPAGLVAFGDVEGLVTIARPERGDPRSGRWRRRTFPAHPPGQEVLRVRFGPTGGLLASSSVDGTVRIWNPVDPTLPLRVLDHADRAVDNKWVWGMDFCAGDRMVVTAGDSSTGSSVKLWSLDGLDADRPDPAPVRQQLDMSANAFAGIGHVATDPADDRVVFVVSAPVAQGGNSDVRVLRLRDGDDGLGRASVIPGHSGFATLAVALSPDGTRLATGNEDPRGPTVRLWDRADTTVSTPLPGLADKVWATAFSPDGAFLAAGAENGDLGLWATDPERAADRLEPPTEDEWFRLFPSLLRPVR</sequence>
<dbReference type="EMBL" id="SZQA01000051">
    <property type="protein sequence ID" value="TKK80944.1"/>
    <property type="molecule type" value="Genomic_DNA"/>
</dbReference>
<proteinExistence type="predicted"/>
<evidence type="ECO:0000259" key="3">
    <source>
        <dbReference type="PROSITE" id="PS50104"/>
    </source>
</evidence>
<gene>
    <name evidence="4" type="ORF">FDA94_34645</name>
</gene>
<dbReference type="PROSITE" id="PS50011">
    <property type="entry name" value="PROTEIN_KINASE_DOM"/>
    <property type="match status" value="1"/>
</dbReference>
<dbReference type="InterPro" id="IPR000719">
    <property type="entry name" value="Prot_kinase_dom"/>
</dbReference>
<dbReference type="SMART" id="SM00255">
    <property type="entry name" value="TIR"/>
    <property type="match status" value="1"/>
</dbReference>
<dbReference type="RefSeq" id="WP_137251278.1">
    <property type="nucleotide sequence ID" value="NZ_SZQA01000051.1"/>
</dbReference>
<feature type="domain" description="Protein kinase" evidence="2">
    <location>
        <begin position="210"/>
        <end position="460"/>
    </location>
</feature>
<evidence type="ECO:0000313" key="4">
    <source>
        <dbReference type="EMBL" id="TKK80944.1"/>
    </source>
</evidence>
<evidence type="ECO:0000313" key="5">
    <source>
        <dbReference type="Proteomes" id="UP000308705"/>
    </source>
</evidence>
<feature type="repeat" description="WD" evidence="1">
    <location>
        <begin position="843"/>
        <end position="874"/>
    </location>
</feature>
<dbReference type="Gene3D" id="2.130.10.10">
    <property type="entry name" value="YVTN repeat-like/Quinoprotein amine dehydrogenase"/>
    <property type="match status" value="2"/>
</dbReference>
<dbReference type="Gene3D" id="3.30.200.20">
    <property type="entry name" value="Phosphorylase Kinase, domain 1"/>
    <property type="match status" value="1"/>
</dbReference>
<name>A0A4U3LZQ1_9ACTN</name>
<feature type="domain" description="TIR" evidence="3">
    <location>
        <begin position="8"/>
        <end position="132"/>
    </location>
</feature>
<feature type="repeat" description="WD" evidence="1">
    <location>
        <begin position="647"/>
        <end position="672"/>
    </location>
</feature>
<dbReference type="SUPFAM" id="SSF56112">
    <property type="entry name" value="Protein kinase-like (PK-like)"/>
    <property type="match status" value="1"/>
</dbReference>
<dbReference type="Pfam" id="PF00069">
    <property type="entry name" value="Pkinase"/>
    <property type="match status" value="1"/>
</dbReference>
<dbReference type="OrthoDB" id="9762169at2"/>
<comment type="caution">
    <text evidence="4">The sequence shown here is derived from an EMBL/GenBank/DDBJ whole genome shotgun (WGS) entry which is preliminary data.</text>
</comment>
<dbReference type="InterPro" id="IPR008266">
    <property type="entry name" value="Tyr_kinase_AS"/>
</dbReference>
<dbReference type="CDD" id="cd14014">
    <property type="entry name" value="STKc_PknB_like"/>
    <property type="match status" value="1"/>
</dbReference>
<protein>
    <submittedName>
        <fullName evidence="4">TIR domain-containing protein</fullName>
    </submittedName>
</protein>
<keyword evidence="1" id="KW-0853">WD repeat</keyword>
<dbReference type="PANTHER" id="PTHR19879">
    <property type="entry name" value="TRANSCRIPTION INITIATION FACTOR TFIID"/>
    <property type="match status" value="1"/>
</dbReference>
<organism evidence="4 5">
    <name type="scientific">Herbidospora galbida</name>
    <dbReference type="NCBI Taxonomy" id="2575442"/>
    <lineage>
        <taxon>Bacteria</taxon>
        <taxon>Bacillati</taxon>
        <taxon>Actinomycetota</taxon>
        <taxon>Actinomycetes</taxon>
        <taxon>Streptosporangiales</taxon>
        <taxon>Streptosporangiaceae</taxon>
        <taxon>Herbidospora</taxon>
    </lineage>
</organism>
<dbReference type="PANTHER" id="PTHR19879:SF9">
    <property type="entry name" value="TRANSCRIPTION INITIATION FACTOR TFIID SUBUNIT 5"/>
    <property type="match status" value="1"/>
</dbReference>
<reference evidence="4 5" key="1">
    <citation type="submission" date="2019-04" db="EMBL/GenBank/DDBJ databases">
        <title>Herbidospora sp. NEAU-GS14.nov., a novel actinomycete isolated from soil.</title>
        <authorList>
            <person name="Han L."/>
        </authorList>
    </citation>
    <scope>NUCLEOTIDE SEQUENCE [LARGE SCALE GENOMIC DNA]</scope>
    <source>
        <strain evidence="4 5">NEAU-GS14</strain>
    </source>
</reference>
<dbReference type="GO" id="GO:0007165">
    <property type="term" value="P:signal transduction"/>
    <property type="evidence" value="ECO:0007669"/>
    <property type="project" value="InterPro"/>
</dbReference>
<dbReference type="GO" id="GO:0005524">
    <property type="term" value="F:ATP binding"/>
    <property type="evidence" value="ECO:0007669"/>
    <property type="project" value="InterPro"/>
</dbReference>
<dbReference type="InterPro" id="IPR001680">
    <property type="entry name" value="WD40_rpt"/>
</dbReference>
<dbReference type="Pfam" id="PF13676">
    <property type="entry name" value="TIR_2"/>
    <property type="match status" value="1"/>
</dbReference>
<evidence type="ECO:0000259" key="2">
    <source>
        <dbReference type="PROSITE" id="PS50011"/>
    </source>
</evidence>
<dbReference type="InterPro" id="IPR000157">
    <property type="entry name" value="TIR_dom"/>
</dbReference>
<dbReference type="PROSITE" id="PS50082">
    <property type="entry name" value="WD_REPEATS_2"/>
    <property type="match status" value="3"/>
</dbReference>
<dbReference type="Gene3D" id="3.40.50.10140">
    <property type="entry name" value="Toll/interleukin-1 receptor homology (TIR) domain"/>
    <property type="match status" value="1"/>
</dbReference>
<accession>A0A4U3LZQ1</accession>
<dbReference type="InterPro" id="IPR011009">
    <property type="entry name" value="Kinase-like_dom_sf"/>
</dbReference>
<dbReference type="SMART" id="SM00320">
    <property type="entry name" value="WD40"/>
    <property type="match status" value="6"/>
</dbReference>
<dbReference type="Gene3D" id="1.10.510.10">
    <property type="entry name" value="Transferase(Phosphotransferase) domain 1"/>
    <property type="match status" value="1"/>
</dbReference>
<dbReference type="SUPFAM" id="SSF52200">
    <property type="entry name" value="Toll/Interleukin receptor TIR domain"/>
    <property type="match status" value="1"/>
</dbReference>
<evidence type="ECO:0000256" key="1">
    <source>
        <dbReference type="PROSITE-ProRule" id="PRU00221"/>
    </source>
</evidence>
<dbReference type="GO" id="GO:0004672">
    <property type="term" value="F:protein kinase activity"/>
    <property type="evidence" value="ECO:0007669"/>
    <property type="project" value="InterPro"/>
</dbReference>
<dbReference type="InterPro" id="IPR035897">
    <property type="entry name" value="Toll_tir_struct_dom_sf"/>
</dbReference>
<dbReference type="Pfam" id="PF00400">
    <property type="entry name" value="WD40"/>
    <property type="match status" value="4"/>
</dbReference>
<feature type="repeat" description="WD" evidence="1">
    <location>
        <begin position="547"/>
        <end position="588"/>
    </location>
</feature>
<dbReference type="Proteomes" id="UP000308705">
    <property type="component" value="Unassembled WGS sequence"/>
</dbReference>
<dbReference type="InterPro" id="IPR036322">
    <property type="entry name" value="WD40_repeat_dom_sf"/>
</dbReference>
<dbReference type="PROSITE" id="PS00109">
    <property type="entry name" value="PROTEIN_KINASE_TYR"/>
    <property type="match status" value="1"/>
</dbReference>
<dbReference type="SUPFAM" id="SSF50978">
    <property type="entry name" value="WD40 repeat-like"/>
    <property type="match status" value="1"/>
</dbReference>
<dbReference type="PROSITE" id="PS50104">
    <property type="entry name" value="TIR"/>
    <property type="match status" value="1"/>
</dbReference>